<evidence type="ECO:0000313" key="2">
    <source>
        <dbReference type="Proteomes" id="UP000324222"/>
    </source>
</evidence>
<proteinExistence type="predicted"/>
<comment type="caution">
    <text evidence="1">The sequence shown here is derived from an EMBL/GenBank/DDBJ whole genome shotgun (WGS) entry which is preliminary data.</text>
</comment>
<accession>A0A5B7G2S5</accession>
<name>A0A5B7G2S5_PORTR</name>
<dbReference type="AlphaFoldDB" id="A0A5B7G2S5"/>
<reference evidence="1 2" key="1">
    <citation type="submission" date="2019-05" db="EMBL/GenBank/DDBJ databases">
        <title>Another draft genome of Portunus trituberculatus and its Hox gene families provides insights of decapod evolution.</title>
        <authorList>
            <person name="Jeong J.-H."/>
            <person name="Song I."/>
            <person name="Kim S."/>
            <person name="Choi T."/>
            <person name="Kim D."/>
            <person name="Ryu S."/>
            <person name="Kim W."/>
        </authorList>
    </citation>
    <scope>NUCLEOTIDE SEQUENCE [LARGE SCALE GENOMIC DNA]</scope>
    <source>
        <tissue evidence="1">Muscle</tissue>
    </source>
</reference>
<protein>
    <submittedName>
        <fullName evidence="1">Uncharacterized protein</fullName>
    </submittedName>
</protein>
<evidence type="ECO:0000313" key="1">
    <source>
        <dbReference type="EMBL" id="MPC51857.1"/>
    </source>
</evidence>
<keyword evidence="2" id="KW-1185">Reference proteome</keyword>
<gene>
    <name evidence="1" type="ORF">E2C01_045711</name>
</gene>
<organism evidence="1 2">
    <name type="scientific">Portunus trituberculatus</name>
    <name type="common">Swimming crab</name>
    <name type="synonym">Neptunus trituberculatus</name>
    <dbReference type="NCBI Taxonomy" id="210409"/>
    <lineage>
        <taxon>Eukaryota</taxon>
        <taxon>Metazoa</taxon>
        <taxon>Ecdysozoa</taxon>
        <taxon>Arthropoda</taxon>
        <taxon>Crustacea</taxon>
        <taxon>Multicrustacea</taxon>
        <taxon>Malacostraca</taxon>
        <taxon>Eumalacostraca</taxon>
        <taxon>Eucarida</taxon>
        <taxon>Decapoda</taxon>
        <taxon>Pleocyemata</taxon>
        <taxon>Brachyura</taxon>
        <taxon>Eubrachyura</taxon>
        <taxon>Portunoidea</taxon>
        <taxon>Portunidae</taxon>
        <taxon>Portuninae</taxon>
        <taxon>Portunus</taxon>
    </lineage>
</organism>
<sequence>MCLSSLCAECECQECCVSRKTACFNSCRDSRVGGGGWLQVTPPKHLRHLHSGPVPDLGPLQLHLSQECASCLLHGPQVVVV</sequence>
<dbReference type="Proteomes" id="UP000324222">
    <property type="component" value="Unassembled WGS sequence"/>
</dbReference>
<dbReference type="EMBL" id="VSRR010010461">
    <property type="protein sequence ID" value="MPC51857.1"/>
    <property type="molecule type" value="Genomic_DNA"/>
</dbReference>